<protein>
    <submittedName>
        <fullName evidence="1">Uncharacterized protein</fullName>
    </submittedName>
</protein>
<sequence length="52" mass="5584">MLMPIEDATLMMGELPIEAEPVTTAPTIVPAGPGFELIEETTWDALKTAGRQ</sequence>
<reference evidence="2" key="1">
    <citation type="journal article" date="2019" name="Int. J. Syst. Evol. Microbiol.">
        <title>The Global Catalogue of Microorganisms (GCM) 10K type strain sequencing project: providing services to taxonomists for standard genome sequencing and annotation.</title>
        <authorList>
            <consortium name="The Broad Institute Genomics Platform"/>
            <consortium name="The Broad Institute Genome Sequencing Center for Infectious Disease"/>
            <person name="Wu L."/>
            <person name="Ma J."/>
        </authorList>
    </citation>
    <scope>NUCLEOTIDE SEQUENCE [LARGE SCALE GENOMIC DNA]</scope>
    <source>
        <strain evidence="2">CCUG 39402</strain>
    </source>
</reference>
<dbReference type="EMBL" id="JBHSRS010000083">
    <property type="protein sequence ID" value="MFC6283466.1"/>
    <property type="molecule type" value="Genomic_DNA"/>
</dbReference>
<keyword evidence="2" id="KW-1185">Reference proteome</keyword>
<name>A0ABW1U0N4_9BURK</name>
<comment type="caution">
    <text evidence="1">The sequence shown here is derived from an EMBL/GenBank/DDBJ whole genome shotgun (WGS) entry which is preliminary data.</text>
</comment>
<evidence type="ECO:0000313" key="2">
    <source>
        <dbReference type="Proteomes" id="UP001596270"/>
    </source>
</evidence>
<proteinExistence type="predicted"/>
<accession>A0ABW1U0N4</accession>
<organism evidence="1 2">
    <name type="scientific">Polaromonas aquatica</name>
    <dbReference type="NCBI Taxonomy" id="332657"/>
    <lineage>
        <taxon>Bacteria</taxon>
        <taxon>Pseudomonadati</taxon>
        <taxon>Pseudomonadota</taxon>
        <taxon>Betaproteobacteria</taxon>
        <taxon>Burkholderiales</taxon>
        <taxon>Comamonadaceae</taxon>
        <taxon>Polaromonas</taxon>
    </lineage>
</organism>
<gene>
    <name evidence="1" type="ORF">ACFQND_19740</name>
</gene>
<evidence type="ECO:0000313" key="1">
    <source>
        <dbReference type="EMBL" id="MFC6283466.1"/>
    </source>
</evidence>
<dbReference type="Proteomes" id="UP001596270">
    <property type="component" value="Unassembled WGS sequence"/>
</dbReference>
<dbReference type="RefSeq" id="WP_371438092.1">
    <property type="nucleotide sequence ID" value="NZ_JBHSRS010000083.1"/>
</dbReference>